<evidence type="ECO:0000313" key="2">
    <source>
        <dbReference type="EMBL" id="PHH71209.1"/>
    </source>
</evidence>
<feature type="transmembrane region" description="Helical" evidence="1">
    <location>
        <begin position="17"/>
        <end position="37"/>
    </location>
</feature>
<keyword evidence="1" id="KW-0812">Transmembrane</keyword>
<accession>A0A2C5XG55</accession>
<name>A0A2C5XG55_9HYPO</name>
<organism evidence="2 3">
    <name type="scientific">Ophiocordyceps camponoti-rufipedis</name>
    <dbReference type="NCBI Taxonomy" id="2004952"/>
    <lineage>
        <taxon>Eukaryota</taxon>
        <taxon>Fungi</taxon>
        <taxon>Dikarya</taxon>
        <taxon>Ascomycota</taxon>
        <taxon>Pezizomycotina</taxon>
        <taxon>Sordariomycetes</taxon>
        <taxon>Hypocreomycetidae</taxon>
        <taxon>Hypocreales</taxon>
        <taxon>Ophiocordycipitaceae</taxon>
        <taxon>Ophiocordyceps</taxon>
    </lineage>
</organism>
<evidence type="ECO:0000256" key="1">
    <source>
        <dbReference type="SAM" id="Phobius"/>
    </source>
</evidence>
<gene>
    <name evidence="2" type="ORF">CDD80_5435</name>
</gene>
<sequence>MTNHGIISGGCFAHHHLHLIIFIINVIVIFSSSSLLLPRGDAFPQQRDAGCPTLGLPHADQLAADANRTEPWRPDLSVSASTCLVSFAAQPAVRKDQWCLFPTAKREETCLPK</sequence>
<evidence type="ECO:0000313" key="3">
    <source>
        <dbReference type="Proteomes" id="UP000226431"/>
    </source>
</evidence>
<keyword evidence="1" id="KW-1133">Transmembrane helix</keyword>
<comment type="caution">
    <text evidence="2">The sequence shown here is derived from an EMBL/GenBank/DDBJ whole genome shotgun (WGS) entry which is preliminary data.</text>
</comment>
<keyword evidence="1" id="KW-0472">Membrane</keyword>
<dbReference type="EMBL" id="NJES01000538">
    <property type="protein sequence ID" value="PHH71209.1"/>
    <property type="molecule type" value="Genomic_DNA"/>
</dbReference>
<keyword evidence="3" id="KW-1185">Reference proteome</keyword>
<protein>
    <submittedName>
        <fullName evidence="2">Uncharacterized protein</fullName>
    </submittedName>
</protein>
<proteinExistence type="predicted"/>
<reference evidence="2 3" key="1">
    <citation type="submission" date="2017-06" db="EMBL/GenBank/DDBJ databases">
        <title>Ant-infecting Ophiocordyceps genomes reveal a high diversity of potential behavioral manipulation genes and a possible major role for enterotoxins.</title>
        <authorList>
            <person name="De Bekker C."/>
            <person name="Evans H.C."/>
            <person name="Brachmann A."/>
            <person name="Hughes D.P."/>
        </authorList>
    </citation>
    <scope>NUCLEOTIDE SEQUENCE [LARGE SCALE GENOMIC DNA]</scope>
    <source>
        <strain evidence="2 3">Map16</strain>
    </source>
</reference>
<dbReference type="Proteomes" id="UP000226431">
    <property type="component" value="Unassembled WGS sequence"/>
</dbReference>
<dbReference type="AlphaFoldDB" id="A0A2C5XG55"/>